<dbReference type="GO" id="GO:0004713">
    <property type="term" value="F:protein tyrosine kinase activity"/>
    <property type="evidence" value="ECO:0007669"/>
    <property type="project" value="TreeGrafter"/>
</dbReference>
<organism evidence="3 4">
    <name type="scientific">Mycolicibacterium confluentis</name>
    <dbReference type="NCBI Taxonomy" id="28047"/>
    <lineage>
        <taxon>Bacteria</taxon>
        <taxon>Bacillati</taxon>
        <taxon>Actinomycetota</taxon>
        <taxon>Actinomycetes</taxon>
        <taxon>Mycobacteriales</taxon>
        <taxon>Mycobacteriaceae</taxon>
        <taxon>Mycolicibacterium</taxon>
    </lineage>
</organism>
<gene>
    <name evidence="3" type="ORF">MCNF_34750</name>
</gene>
<keyword evidence="2" id="KW-1133">Transmembrane helix</keyword>
<dbReference type="AlphaFoldDB" id="A0A7I7XZQ2"/>
<evidence type="ECO:0008006" key="5">
    <source>
        <dbReference type="Google" id="ProtNLM"/>
    </source>
</evidence>
<feature type="transmembrane region" description="Helical" evidence="2">
    <location>
        <begin position="172"/>
        <end position="197"/>
    </location>
</feature>
<dbReference type="PANTHER" id="PTHR32309">
    <property type="entry name" value="TYROSINE-PROTEIN KINASE"/>
    <property type="match status" value="1"/>
</dbReference>
<keyword evidence="2" id="KW-0472">Membrane</keyword>
<proteinExistence type="predicted"/>
<accession>A0A7I7XZQ2</accession>
<keyword evidence="4" id="KW-1185">Reference proteome</keyword>
<dbReference type="PANTHER" id="PTHR32309:SF13">
    <property type="entry name" value="FERRIC ENTEROBACTIN TRANSPORT PROTEIN FEPE"/>
    <property type="match status" value="1"/>
</dbReference>
<evidence type="ECO:0000313" key="3">
    <source>
        <dbReference type="EMBL" id="BBZ34870.1"/>
    </source>
</evidence>
<evidence type="ECO:0000313" key="4">
    <source>
        <dbReference type="Proteomes" id="UP000466931"/>
    </source>
</evidence>
<name>A0A7I7XZQ2_9MYCO</name>
<evidence type="ECO:0000256" key="1">
    <source>
        <dbReference type="SAM" id="MobiDB-lite"/>
    </source>
</evidence>
<evidence type="ECO:0000256" key="2">
    <source>
        <dbReference type="SAM" id="Phobius"/>
    </source>
</evidence>
<reference evidence="3" key="2">
    <citation type="submission" date="2020-02" db="EMBL/GenBank/DDBJ databases">
        <authorList>
            <person name="Matsumoto Y."/>
            <person name="Motooka D."/>
            <person name="Nakamura S."/>
        </authorList>
    </citation>
    <scope>NUCLEOTIDE SEQUENCE</scope>
    <source>
        <strain evidence="3">JCM 13671</strain>
    </source>
</reference>
<feature type="region of interest" description="Disordered" evidence="1">
    <location>
        <begin position="204"/>
        <end position="230"/>
    </location>
</feature>
<dbReference type="RefSeq" id="WP_085148888.1">
    <property type="nucleotide sequence ID" value="NZ_AP022612.1"/>
</dbReference>
<sequence length="230" mass="23857">MSSSLATYLGIVRARWRWLMWGVLLALAATTVALLAEPPQYRTTASVFVRTPGDVTTVLDGGDSYAQGRARTYAALVDNTSLSATVIADLGLDLEPEDLARRIHGTSRPGTVVIDITVSAPDPQQAQQVATVLLAEYAATVRDLESVPASLVPRAELVVIDPPGKPVRVMAWGAPVGAVLAGAVLAGLVLGVLGAVLRSVLGAEPHRPEEPESVTAAPSTGPGPETGDRA</sequence>
<dbReference type="EMBL" id="AP022612">
    <property type="protein sequence ID" value="BBZ34870.1"/>
    <property type="molecule type" value="Genomic_DNA"/>
</dbReference>
<dbReference type="OrthoDB" id="4485750at2"/>
<dbReference type="Proteomes" id="UP000466931">
    <property type="component" value="Chromosome"/>
</dbReference>
<reference evidence="3" key="1">
    <citation type="journal article" date="2019" name="Emerg. Microbes Infect.">
        <title>Comprehensive subspecies identification of 175 nontuberculous mycobacteria species based on 7547 genomic profiles.</title>
        <authorList>
            <person name="Matsumoto Y."/>
            <person name="Kinjo T."/>
            <person name="Motooka D."/>
            <person name="Nabeya D."/>
            <person name="Jung N."/>
            <person name="Uechi K."/>
            <person name="Horii T."/>
            <person name="Iida T."/>
            <person name="Fujita J."/>
            <person name="Nakamura S."/>
        </authorList>
    </citation>
    <scope>NUCLEOTIDE SEQUENCE [LARGE SCALE GENOMIC DNA]</scope>
    <source>
        <strain evidence="3">JCM 13671</strain>
    </source>
</reference>
<protein>
    <recommendedName>
        <fullName evidence="5">Cell shape-determining protein</fullName>
    </recommendedName>
</protein>
<dbReference type="InterPro" id="IPR050445">
    <property type="entry name" value="Bact_polysacc_biosynth/exp"/>
</dbReference>
<dbReference type="GO" id="GO:0005886">
    <property type="term" value="C:plasma membrane"/>
    <property type="evidence" value="ECO:0007669"/>
    <property type="project" value="TreeGrafter"/>
</dbReference>
<keyword evidence="2" id="KW-0812">Transmembrane</keyword>